<evidence type="ECO:0000313" key="1">
    <source>
        <dbReference type="EMBL" id="KYG85553.1"/>
    </source>
</evidence>
<accession>A0A150Y3G7</accession>
<dbReference type="Pfam" id="PF17170">
    <property type="entry name" value="DUF5128"/>
    <property type="match status" value="1"/>
</dbReference>
<dbReference type="PROSITE" id="PS51257">
    <property type="entry name" value="PROKAR_LIPOPROTEIN"/>
    <property type="match status" value="1"/>
</dbReference>
<reference evidence="1 2" key="1">
    <citation type="submission" date="2016-01" db="EMBL/GenBank/DDBJ databases">
        <title>Genome sequencing of Roseivirga seohaensis SW-152.</title>
        <authorList>
            <person name="Selvaratnam C."/>
            <person name="Thevarajoo S."/>
            <person name="Goh K.M."/>
            <person name="Ee R."/>
            <person name="Chan K.-G."/>
            <person name="Chong C.S."/>
        </authorList>
    </citation>
    <scope>NUCLEOTIDE SEQUENCE [LARGE SCALE GENOMIC DNA]</scope>
    <source>
        <strain evidence="1 2">SW-152</strain>
    </source>
</reference>
<name>A0A150Y3G7_9BACT</name>
<organism evidence="1 2">
    <name type="scientific">Roseivirga seohaensis</name>
    <dbReference type="NCBI Taxonomy" id="1914963"/>
    <lineage>
        <taxon>Bacteria</taxon>
        <taxon>Pseudomonadati</taxon>
        <taxon>Bacteroidota</taxon>
        <taxon>Cytophagia</taxon>
        <taxon>Cytophagales</taxon>
        <taxon>Roseivirgaceae</taxon>
        <taxon>Roseivirga</taxon>
    </lineage>
</organism>
<proteinExistence type="predicted"/>
<gene>
    <name evidence="1" type="ORF">AWW67_14345</name>
</gene>
<dbReference type="EMBL" id="LRPB01000002">
    <property type="protein sequence ID" value="KYG85553.1"/>
    <property type="molecule type" value="Genomic_DNA"/>
</dbReference>
<evidence type="ECO:0000313" key="2">
    <source>
        <dbReference type="Proteomes" id="UP000075663"/>
    </source>
</evidence>
<dbReference type="STRING" id="1914963.AWW67_14345"/>
<evidence type="ECO:0008006" key="3">
    <source>
        <dbReference type="Google" id="ProtNLM"/>
    </source>
</evidence>
<comment type="caution">
    <text evidence="1">The sequence shown here is derived from an EMBL/GenBank/DDBJ whole genome shotgun (WGS) entry which is preliminary data.</text>
</comment>
<dbReference type="Gene3D" id="2.120.10.30">
    <property type="entry name" value="TolB, C-terminal domain"/>
    <property type="match status" value="1"/>
</dbReference>
<protein>
    <recommendedName>
        <fullName evidence="3">6-bladed beta-propeller</fullName>
    </recommendedName>
</protein>
<dbReference type="AlphaFoldDB" id="A0A150Y3G7"/>
<sequence length="388" mass="44975">MYGLKQLFFLCITILGFLSVISCSKSNNPSQVLNTVEIGSQDVIKTWDLDFEKNDIQFYPLVNDKQLLIGNVQYMDFLGTNVVLFDNRIHQILIFNSSYELIKRIESRGEGPGEFKFLECFFVDKERGEIVIFDSRLFKFLTYDAKGQFIREKKVEYFARDLFKVGKKWLINNAWSDDKSNPYQIFVADEDFEIIDKLKPQDKSIVSTIANPAPFIKTESNDIIFYEPLSDTIYQLNSSLDQLIPLLVFDFQGLEYTEDLLYSNRIREFIDKVGSGKYKGWIRGLLISGDDMLFQFYETNGSKKLKNVMALYQEEQLKLFSQFTIGGGLKLFYPKLIKDGRYFSVLSSETIENFKEEDLVGGNLSFEVSELLKNAKNNGYTYIVSFKL</sequence>
<dbReference type="Proteomes" id="UP000075663">
    <property type="component" value="Unassembled WGS sequence"/>
</dbReference>
<dbReference type="InterPro" id="IPR011042">
    <property type="entry name" value="6-blade_b-propeller_TolB-like"/>
</dbReference>